<organism evidence="1 2">
    <name type="scientific">Cryptosporidium muris (strain RN66)</name>
    <dbReference type="NCBI Taxonomy" id="441375"/>
    <lineage>
        <taxon>Eukaryota</taxon>
        <taxon>Sar</taxon>
        <taxon>Alveolata</taxon>
        <taxon>Apicomplexa</taxon>
        <taxon>Conoidasida</taxon>
        <taxon>Coccidia</taxon>
        <taxon>Eucoccidiorida</taxon>
        <taxon>Eimeriorina</taxon>
        <taxon>Cryptosporidiidae</taxon>
        <taxon>Cryptosporidium</taxon>
    </lineage>
</organism>
<accession>B6AJW4</accession>
<keyword evidence="2" id="KW-1185">Reference proteome</keyword>
<sequence>MKFQTNEVMSFVAKDYRDICWDILSNGEIGEDELYNIVTQQECLLALLEIALYPEEYGEELKLSTTAVNLVCTAVILDTIIRTSYPFSSDDERSDYTGNSNCTNDKETNICNSSFMTSTSDKLHSVPLSVLLMFMAEYSSSETIYRYNYGGITNYCKILYSLFLYDREWTWIFVLSINENFILSQLISLIHHPSVSYLLKLIMCLGCNCKDVILKDKLTRKSICTTLYNEYCLIDPNTVIVKLIENIEDTKVLENELVETENLKISMTANLLVDIVHQFINKSEIINYFHIGDIKYFDNPINMNNDVTRWLFNKENINDWPICKAYLLCILSAESITKISGCLTMAMQNLDIKSNTNLNLYFVCKIKSCLLLLNSILNCNPIDYINSSPSNSGDNYKSIYNYFLKEICSYIPRKYRLNILGMSSLKSLARAKIDNKVRVPKVTTTVKDPPIRSIEYIVESIIETNINGKNNKINNRPQYWKIISNVMIPLIQEYMWKYLSYIYTCSLQNKTQVFYIPNYLSSIISIILELLRYIELTLSCPDLTYVGRILFSKNPDTGISLLWDSFNLILFNIHENCCVLRDSILKIIELCITSVKRNIIESKLDLNNTQIIFLYDFLTNSDFISRIEILLEKQQYQKQKWIDDRIEKWDYPKTISLMPTLPPTSSILPPFIPDCVIRIYQELFLLQSNIPWIANLLDPVNAQMKLNVDKVFTKKEVCIYEELTTDKNECIKNDENLVFNINKSNIIGLDSI</sequence>
<reference evidence="1" key="1">
    <citation type="submission" date="2008-06" db="EMBL/GenBank/DDBJ databases">
        <authorList>
            <person name="Lorenzi H."/>
            <person name="Inman J."/>
            <person name="Miller J."/>
            <person name="Schobel S."/>
            <person name="Amedeo P."/>
            <person name="Caler E.V."/>
            <person name="da Silva J."/>
        </authorList>
    </citation>
    <scope>NUCLEOTIDE SEQUENCE [LARGE SCALE GENOMIC DNA]</scope>
    <source>
        <strain evidence="1">RN66</strain>
    </source>
</reference>
<dbReference type="OMA" id="NIPWIAN"/>
<dbReference type="EMBL" id="DS989740">
    <property type="protein sequence ID" value="EEA08505.1"/>
    <property type="molecule type" value="Genomic_DNA"/>
</dbReference>
<dbReference type="AlphaFoldDB" id="B6AJW4"/>
<evidence type="ECO:0000313" key="2">
    <source>
        <dbReference type="Proteomes" id="UP000001460"/>
    </source>
</evidence>
<dbReference type="VEuPathDB" id="CryptoDB:CMU_003350"/>
<dbReference type="Proteomes" id="UP000001460">
    <property type="component" value="Unassembled WGS sequence"/>
</dbReference>
<name>B6AJW4_CRYMR</name>
<dbReference type="GeneID" id="6997924"/>
<dbReference type="OrthoDB" id="342183at2759"/>
<evidence type="ECO:0000313" key="1">
    <source>
        <dbReference type="EMBL" id="EEA08505.1"/>
    </source>
</evidence>
<proteinExistence type="predicted"/>
<dbReference type="RefSeq" id="XP_002142854.1">
    <property type="nucleotide sequence ID" value="XM_002142818.1"/>
</dbReference>
<protein>
    <submittedName>
        <fullName evidence="1">Uncharacterized protein</fullName>
    </submittedName>
</protein>
<gene>
    <name evidence="1" type="ORF">CMU_003350</name>
</gene>